<evidence type="ECO:0008006" key="3">
    <source>
        <dbReference type="Google" id="ProtNLM"/>
    </source>
</evidence>
<comment type="caution">
    <text evidence="1">The sequence shown here is derived from an EMBL/GenBank/DDBJ whole genome shotgun (WGS) entry which is preliminary data.</text>
</comment>
<sequence length="56" mass="6476">MTRIICRRLTVEDMASAARIHRTSIDARLPWLAGLHTPEEDRAYWSGPLFKQHITS</sequence>
<dbReference type="EMBL" id="JAUKWQ010000005">
    <property type="protein sequence ID" value="MDO1583878.1"/>
    <property type="molecule type" value="Genomic_DNA"/>
</dbReference>
<dbReference type="RefSeq" id="WP_302078085.1">
    <property type="nucleotide sequence ID" value="NZ_JAUKWQ010000005.1"/>
</dbReference>
<keyword evidence="2" id="KW-1185">Reference proteome</keyword>
<dbReference type="Proteomes" id="UP001169006">
    <property type="component" value="Unassembled WGS sequence"/>
</dbReference>
<accession>A0ABT8T0V3</accession>
<organism evidence="1 2">
    <name type="scientific">Rhizobium oryzicola</name>
    <dbReference type="NCBI Taxonomy" id="1232668"/>
    <lineage>
        <taxon>Bacteria</taxon>
        <taxon>Pseudomonadati</taxon>
        <taxon>Pseudomonadota</taxon>
        <taxon>Alphaproteobacteria</taxon>
        <taxon>Hyphomicrobiales</taxon>
        <taxon>Rhizobiaceae</taxon>
        <taxon>Rhizobium/Agrobacterium group</taxon>
        <taxon>Rhizobium</taxon>
    </lineage>
</organism>
<protein>
    <recommendedName>
        <fullName evidence="3">GNAT family N-acetyltransferase</fullName>
    </recommendedName>
</protein>
<name>A0ABT8T0V3_9HYPH</name>
<evidence type="ECO:0000313" key="1">
    <source>
        <dbReference type="EMBL" id="MDO1583878.1"/>
    </source>
</evidence>
<proteinExistence type="predicted"/>
<reference evidence="1" key="1">
    <citation type="journal article" date="2015" name="Int. J. Syst. Evol. Microbiol.">
        <title>Rhizobium oryzicola sp. nov., potential plant-growth-promoting endophytic bacteria isolated from rice roots.</title>
        <authorList>
            <person name="Zhang X.X."/>
            <person name="Gao J.S."/>
            <person name="Cao Y.H."/>
            <person name="Sheirdil R.A."/>
            <person name="Wang X.C."/>
            <person name="Zhang L."/>
        </authorList>
    </citation>
    <scope>NUCLEOTIDE SEQUENCE</scope>
    <source>
        <strain evidence="1">05753</strain>
    </source>
</reference>
<gene>
    <name evidence="1" type="ORF">Q2T52_17490</name>
</gene>
<evidence type="ECO:0000313" key="2">
    <source>
        <dbReference type="Proteomes" id="UP001169006"/>
    </source>
</evidence>
<reference evidence="1" key="2">
    <citation type="submission" date="2023-07" db="EMBL/GenBank/DDBJ databases">
        <authorList>
            <person name="Sun H."/>
        </authorList>
    </citation>
    <scope>NUCLEOTIDE SEQUENCE</scope>
    <source>
        <strain evidence="1">05753</strain>
    </source>
</reference>